<organism evidence="1">
    <name type="scientific">marine sediment metagenome</name>
    <dbReference type="NCBI Taxonomy" id="412755"/>
    <lineage>
        <taxon>unclassified sequences</taxon>
        <taxon>metagenomes</taxon>
        <taxon>ecological metagenomes</taxon>
    </lineage>
</organism>
<accession>A0A0F8WGB9</accession>
<proteinExistence type="predicted"/>
<comment type="caution">
    <text evidence="1">The sequence shown here is derived from an EMBL/GenBank/DDBJ whole genome shotgun (WGS) entry which is preliminary data.</text>
</comment>
<reference evidence="1" key="1">
    <citation type="journal article" date="2015" name="Nature">
        <title>Complex archaea that bridge the gap between prokaryotes and eukaryotes.</title>
        <authorList>
            <person name="Spang A."/>
            <person name="Saw J.H."/>
            <person name="Jorgensen S.L."/>
            <person name="Zaremba-Niedzwiedzka K."/>
            <person name="Martijn J."/>
            <person name="Lind A.E."/>
            <person name="van Eijk R."/>
            <person name="Schleper C."/>
            <person name="Guy L."/>
            <person name="Ettema T.J."/>
        </authorList>
    </citation>
    <scope>NUCLEOTIDE SEQUENCE</scope>
</reference>
<dbReference type="Gene3D" id="3.40.50.10610">
    <property type="entry name" value="ABC-type transport auxiliary lipoprotein component"/>
    <property type="match status" value="1"/>
</dbReference>
<dbReference type="EMBL" id="LAZR01065390">
    <property type="protein sequence ID" value="KKK55643.1"/>
    <property type="molecule type" value="Genomic_DNA"/>
</dbReference>
<protein>
    <submittedName>
        <fullName evidence="1">Uncharacterized protein</fullName>
    </submittedName>
</protein>
<evidence type="ECO:0000313" key="1">
    <source>
        <dbReference type="EMBL" id="KKK55643.1"/>
    </source>
</evidence>
<gene>
    <name evidence="1" type="ORF">LCGC14_3072480</name>
</gene>
<name>A0A0F8WGB9_9ZZZZ</name>
<sequence length="197" mass="21306">MLAAMPKVIMVNRDQIKRVAEEHKIALSGLVDSAAAARLGKFLSAQYIIVGRASKIGPTQYLVGKIVDVETTVQSTISAKASVEDGAGKLIERFGGPLGETIRRLQRPLKAEEGAAALARLRAVLKPLAGKVILVAVEERHIDRPLRDPAAQMALAKRLERLGFKVVVPKAPRAGWKEALLLTGKFAEKKVDYLLEG</sequence>
<feature type="non-terminal residue" evidence="1">
    <location>
        <position position="197"/>
    </location>
</feature>
<dbReference type="AlphaFoldDB" id="A0A0F8WGB9"/>